<name>A0ACA9KZC8_9GLOM</name>
<dbReference type="EMBL" id="CAJVPU010002493">
    <property type="protein sequence ID" value="CAG8502089.1"/>
    <property type="molecule type" value="Genomic_DNA"/>
</dbReference>
<sequence length="124" mass="13988">MYQSLQKLAHDFFFSTPLNPKLLHIVGPHPISPILVLFNFSTPIIDNSIKIKNVNSSFNYSQNLLSNVINNNRVKAFPNNYANSNFSSLINNSNHIFKLDSVPSKIPNCENFSLLISNYSNTSN</sequence>
<organism evidence="1 2">
    <name type="scientific">Dentiscutata heterogama</name>
    <dbReference type="NCBI Taxonomy" id="1316150"/>
    <lineage>
        <taxon>Eukaryota</taxon>
        <taxon>Fungi</taxon>
        <taxon>Fungi incertae sedis</taxon>
        <taxon>Mucoromycota</taxon>
        <taxon>Glomeromycotina</taxon>
        <taxon>Glomeromycetes</taxon>
        <taxon>Diversisporales</taxon>
        <taxon>Gigasporaceae</taxon>
        <taxon>Dentiscutata</taxon>
    </lineage>
</organism>
<proteinExistence type="predicted"/>
<accession>A0ACA9KZC8</accession>
<dbReference type="Proteomes" id="UP000789702">
    <property type="component" value="Unassembled WGS sequence"/>
</dbReference>
<feature type="non-terminal residue" evidence="1">
    <location>
        <position position="124"/>
    </location>
</feature>
<evidence type="ECO:0000313" key="1">
    <source>
        <dbReference type="EMBL" id="CAG8502089.1"/>
    </source>
</evidence>
<reference evidence="1" key="1">
    <citation type="submission" date="2021-06" db="EMBL/GenBank/DDBJ databases">
        <authorList>
            <person name="Kallberg Y."/>
            <person name="Tangrot J."/>
            <person name="Rosling A."/>
        </authorList>
    </citation>
    <scope>NUCLEOTIDE SEQUENCE</scope>
    <source>
        <strain evidence="1">IL203A</strain>
    </source>
</reference>
<evidence type="ECO:0000313" key="2">
    <source>
        <dbReference type="Proteomes" id="UP000789702"/>
    </source>
</evidence>
<keyword evidence="2" id="KW-1185">Reference proteome</keyword>
<comment type="caution">
    <text evidence="1">The sequence shown here is derived from an EMBL/GenBank/DDBJ whole genome shotgun (WGS) entry which is preliminary data.</text>
</comment>
<protein>
    <submittedName>
        <fullName evidence="1">6047_t:CDS:1</fullName>
    </submittedName>
</protein>
<gene>
    <name evidence="1" type="ORF">DHETER_LOCUS3054</name>
</gene>